<proteinExistence type="predicted"/>
<accession>A0A433MU76</accession>
<dbReference type="AlphaFoldDB" id="A0A433MU76"/>
<comment type="caution">
    <text evidence="2">The sequence shown here is derived from an EMBL/GenBank/DDBJ whole genome shotgun (WGS) entry which is preliminary data.</text>
</comment>
<dbReference type="OrthoDB" id="8851450at2"/>
<dbReference type="Proteomes" id="UP000281118">
    <property type="component" value="Unassembled WGS sequence"/>
</dbReference>
<evidence type="ECO:0000313" key="2">
    <source>
        <dbReference type="EMBL" id="RUR71356.1"/>
    </source>
</evidence>
<evidence type="ECO:0000313" key="3">
    <source>
        <dbReference type="Proteomes" id="UP000281118"/>
    </source>
</evidence>
<gene>
    <name evidence="2" type="ORF">EJP67_30355</name>
</gene>
<feature type="region of interest" description="Disordered" evidence="1">
    <location>
        <begin position="1"/>
        <end position="20"/>
    </location>
</feature>
<sequence>MAYAAYREHPGAPRTRASMNTGKGNGSPFYVLDVTVCCADALRVRRSIAGCPEAGVVRCEPLLHACSSQESDAPCVRLMIRLPLARYADVLHRLIECVPSGEIGRLVSWREHLARCGLRHGH</sequence>
<protein>
    <submittedName>
        <fullName evidence="2">Uncharacterized protein</fullName>
    </submittedName>
</protein>
<dbReference type="EMBL" id="RXFT01000020">
    <property type="protein sequence ID" value="RUR71356.1"/>
    <property type="molecule type" value="Genomic_DNA"/>
</dbReference>
<feature type="compositionally biased region" description="Basic and acidic residues" evidence="1">
    <location>
        <begin position="1"/>
        <end position="11"/>
    </location>
</feature>
<evidence type="ECO:0000256" key="1">
    <source>
        <dbReference type="SAM" id="MobiDB-lite"/>
    </source>
</evidence>
<name>A0A433MU76_9BURK</name>
<reference evidence="2 3" key="1">
    <citation type="submission" date="2018-12" db="EMBL/GenBank/DDBJ databases">
        <title>The genome sequences of Variovorax guangxiensis DSM 27352.</title>
        <authorList>
            <person name="Gao J."/>
            <person name="Sun J."/>
        </authorList>
    </citation>
    <scope>NUCLEOTIDE SEQUENCE [LARGE SCALE GENOMIC DNA]</scope>
    <source>
        <strain evidence="2 3">DSM 27352</strain>
    </source>
</reference>
<organism evidence="2 3">
    <name type="scientific">Variovorax guangxiensis</name>
    <dbReference type="NCBI Taxonomy" id="1775474"/>
    <lineage>
        <taxon>Bacteria</taxon>
        <taxon>Pseudomonadati</taxon>
        <taxon>Pseudomonadota</taxon>
        <taxon>Betaproteobacteria</taxon>
        <taxon>Burkholderiales</taxon>
        <taxon>Comamonadaceae</taxon>
        <taxon>Variovorax</taxon>
    </lineage>
</organism>